<sequence>MLPLSLPFYSTHPSSFLIGFIMLSALPIALLAVSTLVSAGNVVVNPNKPPARTEPGQIGYAPLPPFEDFFHLLLGAVDAIFCVTGVTLLVQHVEATRATNGCGVPSPDATRVACAHFATRHSLLWTFFVCVRSLYNDCYRRKDSPSAKCQTLYINSLTDFCLWAPHKKSTVGDAEATVVSYCTAAGHGSRLMPKGTIKGAHYIRTPHYIQITGVGDFTKINIPKGDEGGELDPHGADGTGNPKGGIVIANVDGRKVQIQEWTEFIAYNEFCIRACLPGKDAKRWCEHIYDVMGCFWNEPGNYKSGSFDTCAADDTILPMGEYYVKGKNGKKSVSTFHQGQAKTPGPHPAGKSSKCKAIKTISPASYPK</sequence>
<proteinExistence type="predicted"/>
<evidence type="ECO:0000256" key="1">
    <source>
        <dbReference type="SAM" id="MobiDB-lite"/>
    </source>
</evidence>
<dbReference type="STRING" id="289078.A0A2X0KK66"/>
<keyword evidence="2" id="KW-1133">Transmembrane helix</keyword>
<gene>
    <name evidence="3" type="ORF">BZ3500_MVSOF-1268-A1-R1_CHR6-3G08976</name>
</gene>
<evidence type="ECO:0000313" key="3">
    <source>
        <dbReference type="EMBL" id="SCZ93909.1"/>
    </source>
</evidence>
<evidence type="ECO:0000313" key="4">
    <source>
        <dbReference type="Proteomes" id="UP000249723"/>
    </source>
</evidence>
<protein>
    <submittedName>
        <fullName evidence="3">BZ3500_MvSof-1268-A1-R1_Chr6-3g08976 protein</fullName>
    </submittedName>
</protein>
<accession>A0A2X0KK66</accession>
<feature type="transmembrane region" description="Helical" evidence="2">
    <location>
        <begin position="69"/>
        <end position="90"/>
    </location>
</feature>
<keyword evidence="4" id="KW-1185">Reference proteome</keyword>
<evidence type="ECO:0000256" key="2">
    <source>
        <dbReference type="SAM" id="Phobius"/>
    </source>
</evidence>
<feature type="region of interest" description="Disordered" evidence="1">
    <location>
        <begin position="334"/>
        <end position="368"/>
    </location>
</feature>
<dbReference type="EMBL" id="FMWP01000048">
    <property type="protein sequence ID" value="SCZ93909.1"/>
    <property type="molecule type" value="Genomic_DNA"/>
</dbReference>
<dbReference type="Proteomes" id="UP000249723">
    <property type="component" value="Unassembled WGS sequence"/>
</dbReference>
<dbReference type="AlphaFoldDB" id="A0A2X0KK66"/>
<organism evidence="3 4">
    <name type="scientific">Microbotryum saponariae</name>
    <dbReference type="NCBI Taxonomy" id="289078"/>
    <lineage>
        <taxon>Eukaryota</taxon>
        <taxon>Fungi</taxon>
        <taxon>Dikarya</taxon>
        <taxon>Basidiomycota</taxon>
        <taxon>Pucciniomycotina</taxon>
        <taxon>Microbotryomycetes</taxon>
        <taxon>Microbotryales</taxon>
        <taxon>Microbotryaceae</taxon>
        <taxon>Microbotryum</taxon>
    </lineage>
</organism>
<reference evidence="4" key="1">
    <citation type="submission" date="2016-10" db="EMBL/GenBank/DDBJ databases">
        <authorList>
            <person name="Jeantristanb JTB J.-T."/>
            <person name="Ricardo R."/>
        </authorList>
    </citation>
    <scope>NUCLEOTIDE SEQUENCE [LARGE SCALE GENOMIC DNA]</scope>
</reference>
<dbReference type="OrthoDB" id="2564904at2759"/>
<keyword evidence="2" id="KW-0812">Transmembrane</keyword>
<name>A0A2X0KK66_9BASI</name>
<keyword evidence="2" id="KW-0472">Membrane</keyword>